<dbReference type="InterPro" id="IPR042119">
    <property type="entry name" value="QueA_dom2"/>
</dbReference>
<dbReference type="Pfam" id="PF02547">
    <property type="entry name" value="Queuosine_synth"/>
    <property type="match status" value="1"/>
</dbReference>
<evidence type="ECO:0000256" key="9">
    <source>
        <dbReference type="ARBA" id="ARBA00061210"/>
    </source>
</evidence>
<dbReference type="Gene3D" id="3.40.1780.10">
    <property type="entry name" value="QueA-like"/>
    <property type="match status" value="1"/>
</dbReference>
<comment type="similarity">
    <text evidence="9 13">Belongs to the QueA family.</text>
</comment>
<dbReference type="GO" id="GO:0005737">
    <property type="term" value="C:cytoplasm"/>
    <property type="evidence" value="ECO:0007669"/>
    <property type="project" value="UniProtKB-SubCell"/>
</dbReference>
<gene>
    <name evidence="13" type="primary">queA</name>
    <name evidence="14" type="ORF">DU000_08245</name>
</gene>
<dbReference type="AlphaFoldDB" id="A0A368L1X6"/>
<dbReference type="EC" id="2.4.99.17" evidence="10 13"/>
<keyword evidence="5 13" id="KW-0808">Transferase</keyword>
<evidence type="ECO:0000256" key="8">
    <source>
        <dbReference type="ARBA" id="ARBA00052751"/>
    </source>
</evidence>
<protein>
    <recommendedName>
        <fullName evidence="11 13">S-adenosylmethionine:tRNA ribosyltransferase-isomerase</fullName>
        <ecNumber evidence="10 13">2.4.99.17</ecNumber>
    </recommendedName>
    <alternativeName>
        <fullName evidence="12 13">Queuosine biosynthesis protein QueA</fullName>
    </alternativeName>
</protein>
<keyword evidence="14" id="KW-0328">Glycosyltransferase</keyword>
<dbReference type="OrthoDB" id="9805933at2"/>
<name>A0A368L1X6_9BURK</name>
<dbReference type="InterPro" id="IPR036100">
    <property type="entry name" value="QueA_sf"/>
</dbReference>
<organism evidence="14 15">
    <name type="scientific">Parvibium lacunae</name>
    <dbReference type="NCBI Taxonomy" id="1888893"/>
    <lineage>
        <taxon>Bacteria</taxon>
        <taxon>Pseudomonadati</taxon>
        <taxon>Pseudomonadota</taxon>
        <taxon>Betaproteobacteria</taxon>
        <taxon>Burkholderiales</taxon>
        <taxon>Alcaligenaceae</taxon>
        <taxon>Parvibium</taxon>
    </lineage>
</organism>
<reference evidence="14 15" key="1">
    <citation type="journal article" date="2018" name="Int. J. Syst. Evol. Microbiol.">
        <title>Parvibium lacunae gen. nov., sp. nov., a new member of the family Alcaligenaceae isolated from a freshwater pond.</title>
        <authorList>
            <person name="Chen W.M."/>
            <person name="Xie P.B."/>
            <person name="Hsu M.Y."/>
            <person name="Sheu S.Y."/>
        </authorList>
    </citation>
    <scope>NUCLEOTIDE SEQUENCE [LARGE SCALE GENOMIC DNA]</scope>
    <source>
        <strain evidence="14 15">KMB9</strain>
    </source>
</reference>
<evidence type="ECO:0000256" key="13">
    <source>
        <dbReference type="HAMAP-Rule" id="MF_00113"/>
    </source>
</evidence>
<dbReference type="InterPro" id="IPR003699">
    <property type="entry name" value="QueA"/>
</dbReference>
<dbReference type="PANTHER" id="PTHR30307:SF0">
    <property type="entry name" value="S-ADENOSYLMETHIONINE:TRNA RIBOSYLTRANSFERASE-ISOMERASE"/>
    <property type="match status" value="1"/>
</dbReference>
<comment type="subcellular location">
    <subcellularLocation>
        <location evidence="1 13">Cytoplasm</location>
    </subcellularLocation>
</comment>
<sequence>MQLDDFDYFLPPELIAQYPLSHRSASRLLACPRDLDGHIGHQDLQFTDLPQFLQAGDVLVFNNTKVIPARLYGRKASGGQIEVLIERILNDHQAWTHIKASNAPPAGSMLHFEMGEVHFQADVLGRSGPESSLFHLRFHLPTEITNLYSLLEAYGELPLPPYITHTPDSQDKDRYQTVYASQPGAVAAPTAGLHFDTPLLEQLRKQGIHLAYLTLHVGAGTFQPVRVNTIAEHRMHSEWYHIPEDTAATIAAAKAQGRRVIAVGTTSMRSLEAACLRGQGAVCSGSAETDIFITPGFKFQAVDALITNFHLPKSTLLMLIAAFVGMDAMRAAYAHAIAQHYRFFSYGDAMYLERGPLPSSN</sequence>
<dbReference type="HAMAP" id="MF_00113">
    <property type="entry name" value="QueA"/>
    <property type="match status" value="1"/>
</dbReference>
<dbReference type="Gene3D" id="2.40.10.240">
    <property type="entry name" value="QueA-like"/>
    <property type="match status" value="1"/>
</dbReference>
<proteinExistence type="inferred from homology"/>
<evidence type="ECO:0000256" key="11">
    <source>
        <dbReference type="ARBA" id="ARBA00069325"/>
    </source>
</evidence>
<evidence type="ECO:0000256" key="1">
    <source>
        <dbReference type="ARBA" id="ARBA00004496"/>
    </source>
</evidence>
<evidence type="ECO:0000256" key="10">
    <source>
        <dbReference type="ARBA" id="ARBA00066503"/>
    </source>
</evidence>
<dbReference type="RefSeq" id="WP_114402922.1">
    <property type="nucleotide sequence ID" value="NZ_QPGB01000003.1"/>
</dbReference>
<dbReference type="Proteomes" id="UP000252357">
    <property type="component" value="Unassembled WGS sequence"/>
</dbReference>
<comment type="catalytic activity">
    <reaction evidence="8 13">
        <text>7-aminomethyl-7-carbaguanosine(34) in tRNA + S-adenosyl-L-methionine = epoxyqueuosine(34) in tRNA + adenine + L-methionine + 2 H(+)</text>
        <dbReference type="Rhea" id="RHEA:32155"/>
        <dbReference type="Rhea" id="RHEA-COMP:10342"/>
        <dbReference type="Rhea" id="RHEA-COMP:18582"/>
        <dbReference type="ChEBI" id="CHEBI:15378"/>
        <dbReference type="ChEBI" id="CHEBI:16708"/>
        <dbReference type="ChEBI" id="CHEBI:57844"/>
        <dbReference type="ChEBI" id="CHEBI:59789"/>
        <dbReference type="ChEBI" id="CHEBI:82833"/>
        <dbReference type="ChEBI" id="CHEBI:194443"/>
        <dbReference type="EC" id="2.4.99.17"/>
    </reaction>
</comment>
<dbReference type="GO" id="GO:0051075">
    <property type="term" value="F:S-adenosylmethionine:tRNA ribosyltransferase-isomerase activity"/>
    <property type="evidence" value="ECO:0007669"/>
    <property type="project" value="UniProtKB-EC"/>
</dbReference>
<dbReference type="GO" id="GO:0008616">
    <property type="term" value="P:tRNA queuosine(34) biosynthetic process"/>
    <property type="evidence" value="ECO:0007669"/>
    <property type="project" value="UniProtKB-UniRule"/>
</dbReference>
<keyword evidence="14" id="KW-0413">Isomerase</keyword>
<comment type="function">
    <text evidence="13">Transfers and isomerizes the ribose moiety from AdoMet to the 7-aminomethyl group of 7-deazaguanine (preQ1-tRNA) to give epoxyqueuosine (oQ-tRNA).</text>
</comment>
<evidence type="ECO:0000256" key="3">
    <source>
        <dbReference type="ARBA" id="ARBA00011245"/>
    </source>
</evidence>
<comment type="caution">
    <text evidence="14">The sequence shown here is derived from an EMBL/GenBank/DDBJ whole genome shotgun (WGS) entry which is preliminary data.</text>
</comment>
<dbReference type="PANTHER" id="PTHR30307">
    <property type="entry name" value="S-ADENOSYLMETHIONINE:TRNA RIBOSYLTRANSFERASE-ISOMERASE"/>
    <property type="match status" value="1"/>
</dbReference>
<dbReference type="NCBIfam" id="NF001140">
    <property type="entry name" value="PRK00147.1"/>
    <property type="match status" value="1"/>
</dbReference>
<dbReference type="NCBIfam" id="TIGR00113">
    <property type="entry name" value="queA"/>
    <property type="match status" value="1"/>
</dbReference>
<keyword evidence="7 13" id="KW-0671">Queuosine biosynthesis</keyword>
<comment type="subunit">
    <text evidence="3 13">Monomer.</text>
</comment>
<comment type="pathway">
    <text evidence="2 13">tRNA modification; tRNA-queuosine biosynthesis.</text>
</comment>
<dbReference type="SUPFAM" id="SSF111337">
    <property type="entry name" value="QueA-like"/>
    <property type="match status" value="1"/>
</dbReference>
<evidence type="ECO:0000313" key="15">
    <source>
        <dbReference type="Proteomes" id="UP000252357"/>
    </source>
</evidence>
<evidence type="ECO:0000256" key="7">
    <source>
        <dbReference type="ARBA" id="ARBA00022785"/>
    </source>
</evidence>
<evidence type="ECO:0000256" key="6">
    <source>
        <dbReference type="ARBA" id="ARBA00022691"/>
    </source>
</evidence>
<accession>A0A368L1X6</accession>
<keyword evidence="6 13" id="KW-0949">S-adenosyl-L-methionine</keyword>
<dbReference type="FunFam" id="3.40.1780.10:FF:000001">
    <property type="entry name" value="S-adenosylmethionine:tRNA ribosyltransferase-isomerase"/>
    <property type="match status" value="1"/>
</dbReference>
<dbReference type="InterPro" id="IPR042118">
    <property type="entry name" value="QueA_dom1"/>
</dbReference>
<evidence type="ECO:0000256" key="4">
    <source>
        <dbReference type="ARBA" id="ARBA00022490"/>
    </source>
</evidence>
<keyword evidence="15" id="KW-1185">Reference proteome</keyword>
<evidence type="ECO:0000313" key="14">
    <source>
        <dbReference type="EMBL" id="RCS57441.1"/>
    </source>
</evidence>
<keyword evidence="4 13" id="KW-0963">Cytoplasm</keyword>
<dbReference type="UniPathway" id="UPA00392"/>
<dbReference type="EMBL" id="QPGB01000003">
    <property type="protein sequence ID" value="RCS57441.1"/>
    <property type="molecule type" value="Genomic_DNA"/>
</dbReference>
<evidence type="ECO:0000256" key="2">
    <source>
        <dbReference type="ARBA" id="ARBA00004691"/>
    </source>
</evidence>
<evidence type="ECO:0000256" key="12">
    <source>
        <dbReference type="ARBA" id="ARBA00076160"/>
    </source>
</evidence>
<evidence type="ECO:0000256" key="5">
    <source>
        <dbReference type="ARBA" id="ARBA00022679"/>
    </source>
</evidence>